<reference evidence="1 2" key="1">
    <citation type="journal article" date="2019" name="Nat. Ecol. Evol.">
        <title>Megaphylogeny resolves global patterns of mushroom evolution.</title>
        <authorList>
            <person name="Varga T."/>
            <person name="Krizsan K."/>
            <person name="Foldi C."/>
            <person name="Dima B."/>
            <person name="Sanchez-Garcia M."/>
            <person name="Sanchez-Ramirez S."/>
            <person name="Szollosi G.J."/>
            <person name="Szarkandi J.G."/>
            <person name="Papp V."/>
            <person name="Albert L."/>
            <person name="Andreopoulos W."/>
            <person name="Angelini C."/>
            <person name="Antonin V."/>
            <person name="Barry K.W."/>
            <person name="Bougher N.L."/>
            <person name="Buchanan P."/>
            <person name="Buyck B."/>
            <person name="Bense V."/>
            <person name="Catcheside P."/>
            <person name="Chovatia M."/>
            <person name="Cooper J."/>
            <person name="Damon W."/>
            <person name="Desjardin D."/>
            <person name="Finy P."/>
            <person name="Geml J."/>
            <person name="Haridas S."/>
            <person name="Hughes K."/>
            <person name="Justo A."/>
            <person name="Karasinski D."/>
            <person name="Kautmanova I."/>
            <person name="Kiss B."/>
            <person name="Kocsube S."/>
            <person name="Kotiranta H."/>
            <person name="LaButti K.M."/>
            <person name="Lechner B.E."/>
            <person name="Liimatainen K."/>
            <person name="Lipzen A."/>
            <person name="Lukacs Z."/>
            <person name="Mihaltcheva S."/>
            <person name="Morgado L.N."/>
            <person name="Niskanen T."/>
            <person name="Noordeloos M.E."/>
            <person name="Ohm R.A."/>
            <person name="Ortiz-Santana B."/>
            <person name="Ovrebo C."/>
            <person name="Racz N."/>
            <person name="Riley R."/>
            <person name="Savchenko A."/>
            <person name="Shiryaev A."/>
            <person name="Soop K."/>
            <person name="Spirin V."/>
            <person name="Szebenyi C."/>
            <person name="Tomsovsky M."/>
            <person name="Tulloss R.E."/>
            <person name="Uehling J."/>
            <person name="Grigoriev I.V."/>
            <person name="Vagvolgyi C."/>
            <person name="Papp T."/>
            <person name="Martin F.M."/>
            <person name="Miettinen O."/>
            <person name="Hibbett D.S."/>
            <person name="Nagy L.G."/>
        </authorList>
    </citation>
    <scope>NUCLEOTIDE SEQUENCE [LARGE SCALE GENOMIC DNA]</scope>
    <source>
        <strain evidence="1 2">CBS 962.96</strain>
    </source>
</reference>
<feature type="non-terminal residue" evidence="1">
    <location>
        <position position="162"/>
    </location>
</feature>
<dbReference type="AlphaFoldDB" id="A0A4S8L7A3"/>
<name>A0A4S8L7A3_DENBC</name>
<keyword evidence="2" id="KW-1185">Reference proteome</keyword>
<gene>
    <name evidence="1" type="ORF">K435DRAFT_589530</name>
</gene>
<dbReference type="EMBL" id="ML179603">
    <property type="protein sequence ID" value="THU84381.1"/>
    <property type="molecule type" value="Genomic_DNA"/>
</dbReference>
<organism evidence="1 2">
    <name type="scientific">Dendrothele bispora (strain CBS 962.96)</name>
    <dbReference type="NCBI Taxonomy" id="1314807"/>
    <lineage>
        <taxon>Eukaryota</taxon>
        <taxon>Fungi</taxon>
        <taxon>Dikarya</taxon>
        <taxon>Basidiomycota</taxon>
        <taxon>Agaricomycotina</taxon>
        <taxon>Agaricomycetes</taxon>
        <taxon>Agaricomycetidae</taxon>
        <taxon>Agaricales</taxon>
        <taxon>Agaricales incertae sedis</taxon>
        <taxon>Dendrothele</taxon>
    </lineage>
</organism>
<feature type="non-terminal residue" evidence="1">
    <location>
        <position position="1"/>
    </location>
</feature>
<evidence type="ECO:0000313" key="1">
    <source>
        <dbReference type="EMBL" id="THU84381.1"/>
    </source>
</evidence>
<dbReference type="Proteomes" id="UP000297245">
    <property type="component" value="Unassembled WGS sequence"/>
</dbReference>
<dbReference type="OrthoDB" id="2676448at2759"/>
<accession>A0A4S8L7A3</accession>
<evidence type="ECO:0000313" key="2">
    <source>
        <dbReference type="Proteomes" id="UP000297245"/>
    </source>
</evidence>
<proteinExistence type="predicted"/>
<sequence>VRMLEQRLGITERWTPGTEQWEKTKKMVSSATYQRAVDKGLVVARLFELTKMNMSGTGYKLRKHMGQALKSRSQAIRTALDQYNAAAASLKPPKPALTWEQIVECTFLSDFDLLRDTREDIRERPWSRPRERKAMDRYFKILRAREEIKRLNVEIRCVATFL</sequence>
<protein>
    <submittedName>
        <fullName evidence="1">Uncharacterized protein</fullName>
    </submittedName>
</protein>